<name>A0A067MCG9_BOTB1</name>
<dbReference type="Proteomes" id="UP000027195">
    <property type="component" value="Unassembled WGS sequence"/>
</dbReference>
<sequence>MPLPSYFDSIHDIQTYEEFKKVICEESYSIIVYWYPRSPDASLVHETVAQEHPVLRDRIYFVSLGGLRFGKDPLREGIKGLLVVRIYRSGQLLDEVKGYNAHKIDGILEDIEYELDPTANPYWALTRPNLNPGNFVAYPY</sequence>
<dbReference type="AlphaFoldDB" id="A0A067MCG9"/>
<evidence type="ECO:0000313" key="2">
    <source>
        <dbReference type="Proteomes" id="UP000027195"/>
    </source>
</evidence>
<keyword evidence="2" id="KW-1185">Reference proteome</keyword>
<dbReference type="HOGENOM" id="CLU_1834838_0_0_1"/>
<protein>
    <recommendedName>
        <fullName evidence="3">Thioredoxin domain-containing protein</fullName>
    </recommendedName>
</protein>
<gene>
    <name evidence="1" type="ORF">BOTBODRAFT_33862</name>
</gene>
<evidence type="ECO:0000313" key="1">
    <source>
        <dbReference type="EMBL" id="KDQ13259.1"/>
    </source>
</evidence>
<dbReference type="EMBL" id="KL198045">
    <property type="protein sequence ID" value="KDQ13259.1"/>
    <property type="molecule type" value="Genomic_DNA"/>
</dbReference>
<organism evidence="1 2">
    <name type="scientific">Botryobasidium botryosum (strain FD-172 SS1)</name>
    <dbReference type="NCBI Taxonomy" id="930990"/>
    <lineage>
        <taxon>Eukaryota</taxon>
        <taxon>Fungi</taxon>
        <taxon>Dikarya</taxon>
        <taxon>Basidiomycota</taxon>
        <taxon>Agaricomycotina</taxon>
        <taxon>Agaricomycetes</taxon>
        <taxon>Cantharellales</taxon>
        <taxon>Botryobasidiaceae</taxon>
        <taxon>Botryobasidium</taxon>
    </lineage>
</organism>
<evidence type="ECO:0008006" key="3">
    <source>
        <dbReference type="Google" id="ProtNLM"/>
    </source>
</evidence>
<accession>A0A067MCG9</accession>
<reference evidence="2" key="1">
    <citation type="journal article" date="2014" name="Proc. Natl. Acad. Sci. U.S.A.">
        <title>Extensive sampling of basidiomycete genomes demonstrates inadequacy of the white-rot/brown-rot paradigm for wood decay fungi.</title>
        <authorList>
            <person name="Riley R."/>
            <person name="Salamov A.A."/>
            <person name="Brown D.W."/>
            <person name="Nagy L.G."/>
            <person name="Floudas D."/>
            <person name="Held B.W."/>
            <person name="Levasseur A."/>
            <person name="Lombard V."/>
            <person name="Morin E."/>
            <person name="Otillar R."/>
            <person name="Lindquist E.A."/>
            <person name="Sun H."/>
            <person name="LaButti K.M."/>
            <person name="Schmutz J."/>
            <person name="Jabbour D."/>
            <person name="Luo H."/>
            <person name="Baker S.E."/>
            <person name="Pisabarro A.G."/>
            <person name="Walton J.D."/>
            <person name="Blanchette R.A."/>
            <person name="Henrissat B."/>
            <person name="Martin F."/>
            <person name="Cullen D."/>
            <person name="Hibbett D.S."/>
            <person name="Grigoriev I.V."/>
        </authorList>
    </citation>
    <scope>NUCLEOTIDE SEQUENCE [LARGE SCALE GENOMIC DNA]</scope>
    <source>
        <strain evidence="2">FD-172 SS1</strain>
    </source>
</reference>
<dbReference type="InParanoid" id="A0A067MCG9"/>
<proteinExistence type="predicted"/>